<feature type="coiled-coil region" evidence="1">
    <location>
        <begin position="146"/>
        <end position="173"/>
    </location>
</feature>
<sequence>MKQKDYLWKLQEIEKNLEQKERILKDVIKGEEISKRIAEHKCIKNDFETQKDILKAKENILRKLEHERRELEYEIEEIKERLYSGKINDLKQLEKLMKKEENKKEELNEIDSKTLEIMEVVDDLKEEIKKIGVKGGTLGSTIKNMLKERKIKIEKIEKDIIKIKAEKEALLKKINEEYIRMYMDIKSKKNNPVAILKEDVCMGCHMDLPVMTVTKLKKQDIVLCNNCGRILYPKSDE</sequence>
<organism evidence="3 4">
    <name type="scientific">Crassaminicella indica</name>
    <dbReference type="NCBI Taxonomy" id="2855394"/>
    <lineage>
        <taxon>Bacteria</taxon>
        <taxon>Bacillati</taxon>
        <taxon>Bacillota</taxon>
        <taxon>Clostridia</taxon>
        <taxon>Eubacteriales</taxon>
        <taxon>Clostridiaceae</taxon>
        <taxon>Crassaminicella</taxon>
    </lineage>
</organism>
<accession>A0ABX8R9I0</accession>
<feature type="coiled-coil region" evidence="1">
    <location>
        <begin position="10"/>
        <end position="116"/>
    </location>
</feature>
<gene>
    <name evidence="3" type="ORF">KVH43_10130</name>
</gene>
<feature type="domain" description="C4-type zinc ribbon" evidence="2">
    <location>
        <begin position="200"/>
        <end position="231"/>
    </location>
</feature>
<dbReference type="Proteomes" id="UP000886818">
    <property type="component" value="Chromosome"/>
</dbReference>
<reference evidence="3" key="1">
    <citation type="submission" date="2021-07" db="EMBL/GenBank/DDBJ databases">
        <title>Complete genome sequence of Crassaminicella sp. 143-21, isolated from a deep-sea hydrothermal vent.</title>
        <authorList>
            <person name="Li X."/>
        </authorList>
    </citation>
    <scope>NUCLEOTIDE SEQUENCE</scope>
    <source>
        <strain evidence="3">143-21</strain>
    </source>
</reference>
<evidence type="ECO:0000259" key="2">
    <source>
        <dbReference type="Pfam" id="PF02591"/>
    </source>
</evidence>
<name>A0ABX8R9I0_9CLOT</name>
<dbReference type="Pfam" id="PF02591">
    <property type="entry name" value="Zn_ribbon_9"/>
    <property type="match status" value="1"/>
</dbReference>
<dbReference type="InterPro" id="IPR003743">
    <property type="entry name" value="Zf-RING_7"/>
</dbReference>
<evidence type="ECO:0000313" key="4">
    <source>
        <dbReference type="Proteomes" id="UP000886818"/>
    </source>
</evidence>
<dbReference type="EMBL" id="CP078093">
    <property type="protein sequence ID" value="QXM05719.1"/>
    <property type="molecule type" value="Genomic_DNA"/>
</dbReference>
<protein>
    <recommendedName>
        <fullName evidence="2">C4-type zinc ribbon domain-containing protein</fullName>
    </recommendedName>
</protein>
<keyword evidence="1" id="KW-0175">Coiled coil</keyword>
<evidence type="ECO:0000313" key="3">
    <source>
        <dbReference type="EMBL" id="QXM05719.1"/>
    </source>
</evidence>
<dbReference type="RefSeq" id="WP_218282417.1">
    <property type="nucleotide sequence ID" value="NZ_CP078093.1"/>
</dbReference>
<keyword evidence="4" id="KW-1185">Reference proteome</keyword>
<evidence type="ECO:0000256" key="1">
    <source>
        <dbReference type="SAM" id="Coils"/>
    </source>
</evidence>
<proteinExistence type="predicted"/>